<gene>
    <name evidence="2" type="ORF">CHLRE_03g193450v5</name>
</gene>
<evidence type="ECO:0000313" key="2">
    <source>
        <dbReference type="EMBL" id="PNW85579.1"/>
    </source>
</evidence>
<dbReference type="STRING" id="3055.A0A2K3DYI0"/>
<dbReference type="Gramene" id="PNW85579">
    <property type="protein sequence ID" value="PNW85579"/>
    <property type="gene ID" value="CHLRE_03g193450v5"/>
</dbReference>
<organism evidence="2 3">
    <name type="scientific">Chlamydomonas reinhardtii</name>
    <name type="common">Chlamydomonas smithii</name>
    <dbReference type="NCBI Taxonomy" id="3055"/>
    <lineage>
        <taxon>Eukaryota</taxon>
        <taxon>Viridiplantae</taxon>
        <taxon>Chlorophyta</taxon>
        <taxon>core chlorophytes</taxon>
        <taxon>Chlorophyceae</taxon>
        <taxon>CS clade</taxon>
        <taxon>Chlamydomonadales</taxon>
        <taxon>Chlamydomonadaceae</taxon>
        <taxon>Chlamydomonas</taxon>
    </lineage>
</organism>
<dbReference type="PROSITE" id="PS50096">
    <property type="entry name" value="IQ"/>
    <property type="match status" value="1"/>
</dbReference>
<dbReference type="Pfam" id="PF00612">
    <property type="entry name" value="IQ"/>
    <property type="match status" value="1"/>
</dbReference>
<dbReference type="OrthoDB" id="550408at2759"/>
<dbReference type="RefSeq" id="XP_042926341.1">
    <property type="nucleotide sequence ID" value="XM_043061212.1"/>
</dbReference>
<proteinExistence type="predicted"/>
<feature type="compositionally biased region" description="Gly residues" evidence="1">
    <location>
        <begin position="472"/>
        <end position="485"/>
    </location>
</feature>
<keyword evidence="3" id="KW-1185">Reference proteome</keyword>
<dbReference type="InParanoid" id="A0A2K3DYI0"/>
<dbReference type="InterPro" id="IPR000048">
    <property type="entry name" value="IQ_motif_EF-hand-BS"/>
</dbReference>
<name>A0A2K3DYI0_CHLRE</name>
<dbReference type="EMBL" id="CM008964">
    <property type="protein sequence ID" value="PNW85579.1"/>
    <property type="molecule type" value="Genomic_DNA"/>
</dbReference>
<evidence type="ECO:0000313" key="3">
    <source>
        <dbReference type="Proteomes" id="UP000006906"/>
    </source>
</evidence>
<sequence length="962" mass="94560">MSLAATQRSSGHLDGGHNGAWSVASSAVLAAASSPYSAHGCNGLPVPAILPGLGCGSPTLLQGGFRNPLDSGTASGAPPSHAASVSSSEPFLMTDVDSGARLNCGRSTDAARAAELTAPAPGAAALSSAAPTAQTCNITSCSRCTTPSSSNGTSSTTIHNAISDARPAAAALPPAGPWPADGAASSGSDSSSGRGVQQQGCSSATCATHTYSSASELTADSTTALRSCNAPVALNCAAGRPAPVTVPVPLAVPGWVASQPLAIAAAACGRGGLTAVDSPSYATTSEIQIQPLASGSSVEGAPAPELLRPRPHRTSAPSAAAAMPAFAATSPGVGEIAIAAATVAAATATGASSGASSAAVSTSGAAATSAAASSAAGHASLPPEFARRSSGSVGTGARGAGGMGAGGIYRNGVLRGGNGGNGVLAVAAAAAATAAAANLRHQASGASLPSPGGAASPVQLSPAAEAPMRRSGPGGGGGGAQAGLGAGTARRAAAGVAKTSQITHQFSTAQRHKAAAVIQASWRGFRIRRLYLRLIVWRVQTLQAAGSEGDPQTSGGVTGAVSSAAAAAGQKRGYLVFARRRFLAPVPPELPEVSSFTTCGRPARLIGLQRRVWFDMGEPPRAAAAAGAAAPAPPPTLRVRVPRRAEVDVMMSEVERILAGGFWRDGGGALSSAAASEAGSDQGLSMYMQARMRQEEREAEEALQMLSFEPAHDLMHKLGSLRERTLETLGSLGRTLGGALASAAGSAGFGAGRGHGHGHEPGTGDAEAGVVEGGGRGGWGAGLARSLPRVLHAAAAAASLHTHLFGSLPRHAQHHAHMQPAYLPLVPQPGLMQLHPSPLHQHLLTGYGPSTGAGVGVGVGISASAGAGVGAASSSVGSSVSSIGGGWLAGLGSIAAAAGGGSTGGGQLGELEAGWELRMPLLTVVDAQGNAHTEMQLSAVQVPLGINRQRYRDRCHVSRQTL</sequence>
<dbReference type="CDD" id="cd23767">
    <property type="entry name" value="IQCD"/>
    <property type="match status" value="1"/>
</dbReference>
<dbReference type="GeneID" id="66052953"/>
<feature type="region of interest" description="Disordered" evidence="1">
    <location>
        <begin position="66"/>
        <end position="89"/>
    </location>
</feature>
<dbReference type="AlphaFoldDB" id="A0A2K3DYI0"/>
<reference evidence="2 3" key="1">
    <citation type="journal article" date="2007" name="Science">
        <title>The Chlamydomonas genome reveals the evolution of key animal and plant functions.</title>
        <authorList>
            <person name="Merchant S.S."/>
            <person name="Prochnik S.E."/>
            <person name="Vallon O."/>
            <person name="Harris E.H."/>
            <person name="Karpowicz S.J."/>
            <person name="Witman G.B."/>
            <person name="Terry A."/>
            <person name="Salamov A."/>
            <person name="Fritz-Laylin L.K."/>
            <person name="Marechal-Drouard L."/>
            <person name="Marshall W.F."/>
            <person name="Qu L.H."/>
            <person name="Nelson D.R."/>
            <person name="Sanderfoot A.A."/>
            <person name="Spalding M.H."/>
            <person name="Kapitonov V.V."/>
            <person name="Ren Q."/>
            <person name="Ferris P."/>
            <person name="Lindquist E."/>
            <person name="Shapiro H."/>
            <person name="Lucas S.M."/>
            <person name="Grimwood J."/>
            <person name="Schmutz J."/>
            <person name="Cardol P."/>
            <person name="Cerutti H."/>
            <person name="Chanfreau G."/>
            <person name="Chen C.L."/>
            <person name="Cognat V."/>
            <person name="Croft M.T."/>
            <person name="Dent R."/>
            <person name="Dutcher S."/>
            <person name="Fernandez E."/>
            <person name="Fukuzawa H."/>
            <person name="Gonzalez-Ballester D."/>
            <person name="Gonzalez-Halphen D."/>
            <person name="Hallmann A."/>
            <person name="Hanikenne M."/>
            <person name="Hippler M."/>
            <person name="Inwood W."/>
            <person name="Jabbari K."/>
            <person name="Kalanon M."/>
            <person name="Kuras R."/>
            <person name="Lefebvre P.A."/>
            <person name="Lemaire S.D."/>
            <person name="Lobanov A.V."/>
            <person name="Lohr M."/>
            <person name="Manuell A."/>
            <person name="Meier I."/>
            <person name="Mets L."/>
            <person name="Mittag M."/>
            <person name="Mittelmeier T."/>
            <person name="Moroney J.V."/>
            <person name="Moseley J."/>
            <person name="Napoli C."/>
            <person name="Nedelcu A.M."/>
            <person name="Niyogi K."/>
            <person name="Novoselov S.V."/>
            <person name="Paulsen I.T."/>
            <person name="Pazour G."/>
            <person name="Purton S."/>
            <person name="Ral J.P."/>
            <person name="Riano-Pachon D.M."/>
            <person name="Riekhof W."/>
            <person name="Rymarquis L."/>
            <person name="Schroda M."/>
            <person name="Stern D."/>
            <person name="Umen J."/>
            <person name="Willows R."/>
            <person name="Wilson N."/>
            <person name="Zimmer S.L."/>
            <person name="Allmer J."/>
            <person name="Balk J."/>
            <person name="Bisova K."/>
            <person name="Chen C.J."/>
            <person name="Elias M."/>
            <person name="Gendler K."/>
            <person name="Hauser C."/>
            <person name="Lamb M.R."/>
            <person name="Ledford H."/>
            <person name="Long J.C."/>
            <person name="Minagawa J."/>
            <person name="Page M.D."/>
            <person name="Pan J."/>
            <person name="Pootakham W."/>
            <person name="Roje S."/>
            <person name="Rose A."/>
            <person name="Stahlberg E."/>
            <person name="Terauchi A.M."/>
            <person name="Yang P."/>
            <person name="Ball S."/>
            <person name="Bowler C."/>
            <person name="Dieckmann C.L."/>
            <person name="Gladyshev V.N."/>
            <person name="Green P."/>
            <person name="Jorgensen R."/>
            <person name="Mayfield S."/>
            <person name="Mueller-Roeber B."/>
            <person name="Rajamani S."/>
            <person name="Sayre R.T."/>
            <person name="Brokstein P."/>
            <person name="Dubchak I."/>
            <person name="Goodstein D."/>
            <person name="Hornick L."/>
            <person name="Huang Y.W."/>
            <person name="Jhaveri J."/>
            <person name="Luo Y."/>
            <person name="Martinez D."/>
            <person name="Ngau W.C."/>
            <person name="Otillar B."/>
            <person name="Poliakov A."/>
            <person name="Porter A."/>
            <person name="Szajkowski L."/>
            <person name="Werner G."/>
            <person name="Zhou K."/>
            <person name="Grigoriev I.V."/>
            <person name="Rokhsar D.S."/>
            <person name="Grossman A.R."/>
        </authorList>
    </citation>
    <scope>NUCLEOTIDE SEQUENCE [LARGE SCALE GENOMIC DNA]</scope>
    <source>
        <strain evidence="3">CC-503</strain>
    </source>
</reference>
<feature type="region of interest" description="Disordered" evidence="1">
    <location>
        <begin position="169"/>
        <end position="199"/>
    </location>
</feature>
<feature type="region of interest" description="Disordered" evidence="1">
    <location>
        <begin position="443"/>
        <end position="485"/>
    </location>
</feature>
<feature type="compositionally biased region" description="Low complexity" evidence="1">
    <location>
        <begin position="71"/>
        <end position="88"/>
    </location>
</feature>
<protein>
    <submittedName>
        <fullName evidence="2">Uncharacterized protein</fullName>
    </submittedName>
</protein>
<feature type="region of interest" description="Disordered" evidence="1">
    <location>
        <begin position="377"/>
        <end position="401"/>
    </location>
</feature>
<evidence type="ECO:0000256" key="1">
    <source>
        <dbReference type="SAM" id="MobiDB-lite"/>
    </source>
</evidence>
<dbReference type="KEGG" id="cre:CHLRE_03g193450v5"/>
<feature type="compositionally biased region" description="Low complexity" evidence="1">
    <location>
        <begin position="169"/>
        <end position="195"/>
    </location>
</feature>
<accession>A0A2K3DYI0</accession>
<dbReference type="SMART" id="SM00015">
    <property type="entry name" value="IQ"/>
    <property type="match status" value="1"/>
</dbReference>
<dbReference type="Proteomes" id="UP000006906">
    <property type="component" value="Chromosome 3"/>
</dbReference>